<reference evidence="2" key="1">
    <citation type="journal article" date="2022" name="Mol. Ecol. Resour.">
        <title>The genomes of chicory, endive, great burdock and yacon provide insights into Asteraceae palaeo-polyploidization history and plant inulin production.</title>
        <authorList>
            <person name="Fan W."/>
            <person name="Wang S."/>
            <person name="Wang H."/>
            <person name="Wang A."/>
            <person name="Jiang F."/>
            <person name="Liu H."/>
            <person name="Zhao H."/>
            <person name="Xu D."/>
            <person name="Zhang Y."/>
        </authorList>
    </citation>
    <scope>NUCLEOTIDE SEQUENCE [LARGE SCALE GENOMIC DNA]</scope>
    <source>
        <strain evidence="2">cv. Yunnan</strain>
    </source>
</reference>
<gene>
    <name evidence="1" type="ORF">L1987_37330</name>
</gene>
<evidence type="ECO:0000313" key="2">
    <source>
        <dbReference type="Proteomes" id="UP001056120"/>
    </source>
</evidence>
<evidence type="ECO:0000313" key="1">
    <source>
        <dbReference type="EMBL" id="KAI3794697.1"/>
    </source>
</evidence>
<reference evidence="1 2" key="2">
    <citation type="journal article" date="2022" name="Mol. Ecol. Resour.">
        <title>The genomes of chicory, endive, great burdock and yacon provide insights into Asteraceae paleo-polyploidization history and plant inulin production.</title>
        <authorList>
            <person name="Fan W."/>
            <person name="Wang S."/>
            <person name="Wang H."/>
            <person name="Wang A."/>
            <person name="Jiang F."/>
            <person name="Liu H."/>
            <person name="Zhao H."/>
            <person name="Xu D."/>
            <person name="Zhang Y."/>
        </authorList>
    </citation>
    <scope>NUCLEOTIDE SEQUENCE [LARGE SCALE GENOMIC DNA]</scope>
    <source>
        <strain evidence="2">cv. Yunnan</strain>
        <tissue evidence="1">Leaves</tissue>
    </source>
</reference>
<name>A0ACB9HIL8_9ASTR</name>
<proteinExistence type="predicted"/>
<accession>A0ACB9HIL8</accession>
<sequence length="161" mass="17614">MDSSPPPSPTRQPVFSFSTDLPGTHDPEVNPHSFSDMIAGRPVSDLPDQPQPRHPTAIDDNAPPPSLTDVAPNRGHSYCDTPLPAGDSSRDTVARNQPLSIGDLAGDRGKSEYNDTEYENDRIPSQGDVRQSDHSSGYDDDYQMSSGPKSYNSDHFGKFKW</sequence>
<dbReference type="Proteomes" id="UP001056120">
    <property type="component" value="Linkage Group LG12"/>
</dbReference>
<keyword evidence="2" id="KW-1185">Reference proteome</keyword>
<comment type="caution">
    <text evidence="1">The sequence shown here is derived from an EMBL/GenBank/DDBJ whole genome shotgun (WGS) entry which is preliminary data.</text>
</comment>
<dbReference type="EMBL" id="CM042029">
    <property type="protein sequence ID" value="KAI3794697.1"/>
    <property type="molecule type" value="Genomic_DNA"/>
</dbReference>
<organism evidence="1 2">
    <name type="scientific">Smallanthus sonchifolius</name>
    <dbReference type="NCBI Taxonomy" id="185202"/>
    <lineage>
        <taxon>Eukaryota</taxon>
        <taxon>Viridiplantae</taxon>
        <taxon>Streptophyta</taxon>
        <taxon>Embryophyta</taxon>
        <taxon>Tracheophyta</taxon>
        <taxon>Spermatophyta</taxon>
        <taxon>Magnoliopsida</taxon>
        <taxon>eudicotyledons</taxon>
        <taxon>Gunneridae</taxon>
        <taxon>Pentapetalae</taxon>
        <taxon>asterids</taxon>
        <taxon>campanulids</taxon>
        <taxon>Asterales</taxon>
        <taxon>Asteraceae</taxon>
        <taxon>Asteroideae</taxon>
        <taxon>Heliantheae alliance</taxon>
        <taxon>Millerieae</taxon>
        <taxon>Smallanthus</taxon>
    </lineage>
</organism>
<protein>
    <submittedName>
        <fullName evidence="1">Uncharacterized protein</fullName>
    </submittedName>
</protein>